<dbReference type="GO" id="GO:0016887">
    <property type="term" value="F:ATP hydrolysis activity"/>
    <property type="evidence" value="ECO:0007669"/>
    <property type="project" value="TreeGrafter"/>
</dbReference>
<comment type="similarity">
    <text evidence="1">Belongs to the GSP E family.</text>
</comment>
<evidence type="ECO:0000313" key="7">
    <source>
        <dbReference type="Proteomes" id="UP000030661"/>
    </source>
</evidence>
<evidence type="ECO:0000256" key="3">
    <source>
        <dbReference type="ARBA" id="ARBA00022840"/>
    </source>
</evidence>
<evidence type="ECO:0000259" key="4">
    <source>
        <dbReference type="Pfam" id="PF00437"/>
    </source>
</evidence>
<organism evidence="6">
    <name type="scientific">Vecturithrix granuli</name>
    <dbReference type="NCBI Taxonomy" id="1499967"/>
    <lineage>
        <taxon>Bacteria</taxon>
        <taxon>Candidatus Moduliflexota</taxon>
        <taxon>Candidatus Vecturitrichia</taxon>
        <taxon>Candidatus Vecturitrichales</taxon>
        <taxon>Candidatus Vecturitrichaceae</taxon>
        <taxon>Candidatus Vecturithrix</taxon>
    </lineage>
</organism>
<dbReference type="AlphaFoldDB" id="A0A081C6P8"/>
<reference evidence="6" key="1">
    <citation type="journal article" date="2015" name="PeerJ">
        <title>First genomic representation of candidate bacterial phylum KSB3 points to enhanced environmental sensing as a trigger of wastewater bulking.</title>
        <authorList>
            <person name="Sekiguchi Y."/>
            <person name="Ohashi A."/>
            <person name="Parks D.H."/>
            <person name="Yamauchi T."/>
            <person name="Tyson G.W."/>
            <person name="Hugenholtz P."/>
        </authorList>
    </citation>
    <scope>NUCLEOTIDE SEQUENCE [LARGE SCALE GENOMIC DNA]</scope>
</reference>
<feature type="domain" description="Type II secretion system protein GspE N-terminal" evidence="5">
    <location>
        <begin position="56"/>
        <end position="142"/>
    </location>
</feature>
<dbReference type="Gene3D" id="3.30.300.160">
    <property type="entry name" value="Type II secretion system, protein E, N-terminal domain"/>
    <property type="match status" value="1"/>
</dbReference>
<evidence type="ECO:0000256" key="1">
    <source>
        <dbReference type="ARBA" id="ARBA00006611"/>
    </source>
</evidence>
<dbReference type="InterPro" id="IPR001482">
    <property type="entry name" value="T2SS/T4SS_dom"/>
</dbReference>
<dbReference type="Proteomes" id="UP000030661">
    <property type="component" value="Unassembled WGS sequence"/>
</dbReference>
<dbReference type="eggNOG" id="COG2804">
    <property type="taxonomic scope" value="Bacteria"/>
</dbReference>
<dbReference type="HOGENOM" id="CLU_013446_10_3_0"/>
<dbReference type="EMBL" id="DF820472">
    <property type="protein sequence ID" value="GAK60253.1"/>
    <property type="molecule type" value="Genomic_DNA"/>
</dbReference>
<dbReference type="InterPro" id="IPR007831">
    <property type="entry name" value="T2SS_GspE_N"/>
</dbReference>
<dbReference type="STRING" id="1499967.U27_00144"/>
<name>A0A081C6P8_VECG1</name>
<gene>
    <name evidence="6" type="ORF">U27_00144</name>
</gene>
<dbReference type="PANTHER" id="PTHR30258">
    <property type="entry name" value="TYPE II SECRETION SYSTEM PROTEIN GSPE-RELATED"/>
    <property type="match status" value="1"/>
</dbReference>
<evidence type="ECO:0000256" key="2">
    <source>
        <dbReference type="ARBA" id="ARBA00022741"/>
    </source>
</evidence>
<dbReference type="Pfam" id="PF05157">
    <property type="entry name" value="MshEN"/>
    <property type="match status" value="1"/>
</dbReference>
<evidence type="ECO:0000259" key="5">
    <source>
        <dbReference type="Pfam" id="PF05157"/>
    </source>
</evidence>
<keyword evidence="2" id="KW-0547">Nucleotide-binding</keyword>
<feature type="domain" description="Bacterial type II secretion system protein E" evidence="4">
    <location>
        <begin position="176"/>
        <end position="547"/>
    </location>
</feature>
<keyword evidence="7" id="KW-1185">Reference proteome</keyword>
<dbReference type="SUPFAM" id="SSF52540">
    <property type="entry name" value="P-loop containing nucleoside triphosphate hydrolases"/>
    <property type="match status" value="1"/>
</dbReference>
<sequence length="552" mass="61484">MRKTLHQLLSQLGINSQTLEKARQRQAEKGGTLRENLIETGGCTSEIFSQRVLQQLRVPYVHLEKKVISDEVLKLLSREKAEKYLALPIELNERHRRLSVTMADPTDMSTIDELKFVVGYTVIPHFTPEDELIERIHREYARLDEKEVVTPGGAIQTETSEEQGQVIDVAALLSADTPISRFIGQIFSIASTKKAHEILIGSSALKLTIAGKGCQYIDFAQHIMQPVLSRLKRLFGHEVGEQPRLYSKGHTTLKLPNKKEEDLSYLVYTTVHGDEILIKLKDSAQLPMFDELAIAPEALQAIQGALQRPAGVVLVTGTARSGMTTTLYTFLQAMNASQRHILSIEDPVECHLDGVFQGQVTQHSTATYAQFIDYARTQRPDILLIDAISEPDMAKQVFSLASGMLVLSSLMAIDTASAVIKLVCLCTPDIVAEQVNCITTQRLVKKICPVCKEKISLAKAYREKLGLSPDDACYAGKGCEHCEYTGYHGVVPLFEVMPFTSEMKQAVLESQHVKDLRHRFAEQGQVSLREDGMRKVKQGLTTVQEVLKATML</sequence>
<dbReference type="InterPro" id="IPR027417">
    <property type="entry name" value="P-loop_NTPase"/>
</dbReference>
<dbReference type="GO" id="GO:0005524">
    <property type="term" value="F:ATP binding"/>
    <property type="evidence" value="ECO:0007669"/>
    <property type="project" value="UniProtKB-KW"/>
</dbReference>
<dbReference type="PANTHER" id="PTHR30258:SF1">
    <property type="entry name" value="PROTEIN TRANSPORT PROTEIN HOFB HOMOLOG"/>
    <property type="match status" value="1"/>
</dbReference>
<accession>A0A081C6P8</accession>
<dbReference type="Pfam" id="PF00437">
    <property type="entry name" value="T2SSE"/>
    <property type="match status" value="1"/>
</dbReference>
<dbReference type="Gene3D" id="3.40.50.300">
    <property type="entry name" value="P-loop containing nucleotide triphosphate hydrolases"/>
    <property type="match status" value="1"/>
</dbReference>
<proteinExistence type="inferred from homology"/>
<protein>
    <submittedName>
        <fullName evidence="6">Type IV pilus assembly protein tapB</fullName>
    </submittedName>
</protein>
<dbReference type="SUPFAM" id="SSF160246">
    <property type="entry name" value="EspE N-terminal domain-like"/>
    <property type="match status" value="1"/>
</dbReference>
<dbReference type="InterPro" id="IPR037257">
    <property type="entry name" value="T2SS_E_N_sf"/>
</dbReference>
<dbReference type="GO" id="GO:0005886">
    <property type="term" value="C:plasma membrane"/>
    <property type="evidence" value="ECO:0007669"/>
    <property type="project" value="TreeGrafter"/>
</dbReference>
<keyword evidence="3" id="KW-0067">ATP-binding</keyword>
<evidence type="ECO:0000313" key="6">
    <source>
        <dbReference type="EMBL" id="GAK60253.1"/>
    </source>
</evidence>